<dbReference type="OrthoDB" id="16820at2759"/>
<dbReference type="EMBL" id="HACA01011777">
    <property type="protein sequence ID" value="CDW29138.1"/>
    <property type="molecule type" value="Transcribed_RNA"/>
</dbReference>
<protein>
    <submittedName>
        <fullName evidence="1">Uncharacterized protein</fullName>
    </submittedName>
</protein>
<accession>A0A0K2TSY2</accession>
<organism evidence="1">
    <name type="scientific">Lepeophtheirus salmonis</name>
    <name type="common">Salmon louse</name>
    <name type="synonym">Caligus salmonis</name>
    <dbReference type="NCBI Taxonomy" id="72036"/>
    <lineage>
        <taxon>Eukaryota</taxon>
        <taxon>Metazoa</taxon>
        <taxon>Ecdysozoa</taxon>
        <taxon>Arthropoda</taxon>
        <taxon>Crustacea</taxon>
        <taxon>Multicrustacea</taxon>
        <taxon>Hexanauplia</taxon>
        <taxon>Copepoda</taxon>
        <taxon>Siphonostomatoida</taxon>
        <taxon>Caligidae</taxon>
        <taxon>Lepeophtheirus</taxon>
    </lineage>
</organism>
<proteinExistence type="predicted"/>
<name>A0A0K2TSY2_LEPSM</name>
<sequence>MNDVPKLIQILKKRNSLAKEQILVPPAFIETDGRFVQPPVFKMPIS</sequence>
<dbReference type="AlphaFoldDB" id="A0A0K2TSY2"/>
<evidence type="ECO:0000313" key="1">
    <source>
        <dbReference type="EMBL" id="CDW29138.1"/>
    </source>
</evidence>
<reference evidence="1" key="1">
    <citation type="submission" date="2014-05" db="EMBL/GenBank/DDBJ databases">
        <authorList>
            <person name="Chronopoulou M."/>
        </authorList>
    </citation>
    <scope>NUCLEOTIDE SEQUENCE</scope>
    <source>
        <tissue evidence="1">Whole organism</tissue>
    </source>
</reference>